<organism evidence="11 12">
    <name type="scientific">Ridgeia piscesae</name>
    <name type="common">Tubeworm</name>
    <dbReference type="NCBI Taxonomy" id="27915"/>
    <lineage>
        <taxon>Eukaryota</taxon>
        <taxon>Metazoa</taxon>
        <taxon>Spiralia</taxon>
        <taxon>Lophotrochozoa</taxon>
        <taxon>Annelida</taxon>
        <taxon>Polychaeta</taxon>
        <taxon>Sedentaria</taxon>
        <taxon>Canalipalpata</taxon>
        <taxon>Sabellida</taxon>
        <taxon>Siboglinidae</taxon>
        <taxon>Ridgeia</taxon>
    </lineage>
</organism>
<evidence type="ECO:0000259" key="10">
    <source>
        <dbReference type="SMART" id="SM00093"/>
    </source>
</evidence>
<evidence type="ECO:0000256" key="8">
    <source>
        <dbReference type="RuleBase" id="RU000411"/>
    </source>
</evidence>
<dbReference type="PROSITE" id="PS00284">
    <property type="entry name" value="SERPIN"/>
    <property type="match status" value="1"/>
</dbReference>
<reference evidence="11" key="1">
    <citation type="journal article" date="2023" name="Mol. Biol. Evol.">
        <title>Third-Generation Sequencing Reveals the Adaptive Role of the Epigenome in Three Deep-Sea Polychaetes.</title>
        <authorList>
            <person name="Perez M."/>
            <person name="Aroh O."/>
            <person name="Sun Y."/>
            <person name="Lan Y."/>
            <person name="Juniper S.K."/>
            <person name="Young C.R."/>
            <person name="Angers B."/>
            <person name="Qian P.Y."/>
        </authorList>
    </citation>
    <scope>NUCLEOTIDE SEQUENCE</scope>
    <source>
        <strain evidence="11">R07B-5</strain>
    </source>
</reference>
<evidence type="ECO:0000313" key="12">
    <source>
        <dbReference type="Proteomes" id="UP001209878"/>
    </source>
</evidence>
<dbReference type="CDD" id="cd19590">
    <property type="entry name" value="serpin_thermopin-like"/>
    <property type="match status" value="1"/>
</dbReference>
<keyword evidence="7" id="KW-0325">Glycoprotein</keyword>
<feature type="chain" id="PRO_5042136922" description="Serpin domain-containing protein" evidence="9">
    <location>
        <begin position="22"/>
        <end position="389"/>
    </location>
</feature>
<dbReference type="InterPro" id="IPR023796">
    <property type="entry name" value="Serpin_dom"/>
</dbReference>
<name>A0AAD9UHI2_RIDPI</name>
<accession>A0AAD9UHI2</accession>
<dbReference type="Gene3D" id="2.30.39.10">
    <property type="entry name" value="Alpha-1-antitrypsin, domain 1"/>
    <property type="match status" value="1"/>
</dbReference>
<dbReference type="Pfam" id="PF00079">
    <property type="entry name" value="Serpin"/>
    <property type="match status" value="1"/>
</dbReference>
<dbReference type="PANTHER" id="PTHR11461">
    <property type="entry name" value="SERINE PROTEASE INHIBITOR, SERPIN"/>
    <property type="match status" value="1"/>
</dbReference>
<evidence type="ECO:0000256" key="4">
    <source>
        <dbReference type="ARBA" id="ARBA00022690"/>
    </source>
</evidence>
<dbReference type="SMART" id="SM00093">
    <property type="entry name" value="SERPIN"/>
    <property type="match status" value="1"/>
</dbReference>
<evidence type="ECO:0000256" key="2">
    <source>
        <dbReference type="ARBA" id="ARBA00009500"/>
    </source>
</evidence>
<comment type="subcellular location">
    <subcellularLocation>
        <location evidence="1">Secreted</location>
    </subcellularLocation>
</comment>
<keyword evidence="6" id="KW-0722">Serine protease inhibitor</keyword>
<protein>
    <recommendedName>
        <fullName evidence="10">Serpin domain-containing protein</fullName>
    </recommendedName>
</protein>
<dbReference type="Gene3D" id="3.30.497.10">
    <property type="entry name" value="Antithrombin, subunit I, domain 2"/>
    <property type="match status" value="1"/>
</dbReference>
<dbReference type="Proteomes" id="UP001209878">
    <property type="component" value="Unassembled WGS sequence"/>
</dbReference>
<dbReference type="PANTHER" id="PTHR11461:SF211">
    <property type="entry name" value="GH10112P-RELATED"/>
    <property type="match status" value="1"/>
</dbReference>
<dbReference type="AlphaFoldDB" id="A0AAD9UHI2"/>
<evidence type="ECO:0000313" key="11">
    <source>
        <dbReference type="EMBL" id="KAK2189551.1"/>
    </source>
</evidence>
<dbReference type="GO" id="GO:0004867">
    <property type="term" value="F:serine-type endopeptidase inhibitor activity"/>
    <property type="evidence" value="ECO:0007669"/>
    <property type="project" value="UniProtKB-KW"/>
</dbReference>
<dbReference type="InterPro" id="IPR042185">
    <property type="entry name" value="Serpin_sf_2"/>
</dbReference>
<gene>
    <name evidence="11" type="ORF">NP493_103g06057</name>
</gene>
<keyword evidence="12" id="KW-1185">Reference proteome</keyword>
<feature type="signal peptide" evidence="9">
    <location>
        <begin position="1"/>
        <end position="21"/>
    </location>
</feature>
<proteinExistence type="inferred from homology"/>
<evidence type="ECO:0000256" key="9">
    <source>
        <dbReference type="SAM" id="SignalP"/>
    </source>
</evidence>
<evidence type="ECO:0000256" key="6">
    <source>
        <dbReference type="ARBA" id="ARBA00022900"/>
    </source>
</evidence>
<dbReference type="InterPro" id="IPR042178">
    <property type="entry name" value="Serpin_sf_1"/>
</dbReference>
<dbReference type="InterPro" id="IPR036186">
    <property type="entry name" value="Serpin_sf"/>
</dbReference>
<keyword evidence="5 9" id="KW-0732">Signal</keyword>
<comment type="similarity">
    <text evidence="2 8">Belongs to the serpin family.</text>
</comment>
<dbReference type="FunFam" id="3.30.497.10:FF:000031">
    <property type="entry name" value="Putative salivary serpin"/>
    <property type="match status" value="1"/>
</dbReference>
<evidence type="ECO:0000256" key="5">
    <source>
        <dbReference type="ARBA" id="ARBA00022729"/>
    </source>
</evidence>
<dbReference type="InterPro" id="IPR000215">
    <property type="entry name" value="Serpin_fam"/>
</dbReference>
<dbReference type="EMBL" id="JAODUO010000103">
    <property type="protein sequence ID" value="KAK2189551.1"/>
    <property type="molecule type" value="Genomic_DNA"/>
</dbReference>
<comment type="caution">
    <text evidence="11">The sequence shown here is derived from an EMBL/GenBank/DDBJ whole genome shotgun (WGS) entry which is preliminary data.</text>
</comment>
<sequence>MHIQWILLLAIFCLGAFDVTPSRITKKLARANGKFAFNLYKKIAAKGRGNVFISPFSISTALAMTYAGARGPTKSQMGRVLGFRGSYVHNAFRSTMSSLNRANGQYKLAIANRLFVQSRSGILKPYKRLLKRKYLAGVDKLDFAGNPSGAARFINKWVEGKTNKKIKNIVKASAVRNALLVLANAIYFKGFWNIPFHPRDTRPGTFYAIPRSKKVAMMHINDEFAYAKDRRLRCQILELPYKGKRLSMYVFLPNRRNGLKYLERRLNYWSVTKALRGLRKRKIPVTFPKFKMTLGLQLKKVLMAMGMKRPFNSYDFEGIVRAGGLRISDVIHKAFIQVDEKGTEAAAATVVVLTYGSSPTAFIADHPFLFLIKDKRTGSILFIGRLMNP</sequence>
<dbReference type="SUPFAM" id="SSF56574">
    <property type="entry name" value="Serpins"/>
    <property type="match status" value="1"/>
</dbReference>
<feature type="domain" description="Serpin" evidence="10">
    <location>
        <begin position="37"/>
        <end position="389"/>
    </location>
</feature>
<dbReference type="InterPro" id="IPR023795">
    <property type="entry name" value="Serpin_CS"/>
</dbReference>
<evidence type="ECO:0000256" key="1">
    <source>
        <dbReference type="ARBA" id="ARBA00004613"/>
    </source>
</evidence>
<keyword evidence="3" id="KW-0964">Secreted</keyword>
<keyword evidence="4" id="KW-0646">Protease inhibitor</keyword>
<evidence type="ECO:0000256" key="3">
    <source>
        <dbReference type="ARBA" id="ARBA00022525"/>
    </source>
</evidence>
<dbReference type="GO" id="GO:0005615">
    <property type="term" value="C:extracellular space"/>
    <property type="evidence" value="ECO:0007669"/>
    <property type="project" value="InterPro"/>
</dbReference>
<evidence type="ECO:0000256" key="7">
    <source>
        <dbReference type="ARBA" id="ARBA00023180"/>
    </source>
</evidence>
<dbReference type="FunFam" id="2.30.39.10:FF:000030">
    <property type="entry name" value="Serpin 2"/>
    <property type="match status" value="1"/>
</dbReference>